<dbReference type="InterPro" id="IPR050490">
    <property type="entry name" value="Bact_solute-bd_prot1"/>
</dbReference>
<dbReference type="Proteomes" id="UP000016860">
    <property type="component" value="Unassembled WGS sequence"/>
</dbReference>
<dbReference type="EMBL" id="ATAY01000063">
    <property type="protein sequence ID" value="EPR10498.1"/>
    <property type="molecule type" value="Genomic_DNA"/>
</dbReference>
<sequence length="456" mass="50541">MLKKKWTIFIAASMLITMLAGCGGNSGESNQTSSLDSSGKTTTQSDKPVVLKFWGGVPAEYGPQLTVDAFNKEFKDKGIQAEYIRFVNDDTGNMKLDTTLLAGGDIDVFMTYTSSNLVKRGTGGMALEISDKLSKAGFDPAKELGNSVSPYIYDGKVYGLPTKMENYYILANKNMFDEAGIPLPESWTYDEFRETAKKLTKGEGQNKVYGMYWNTIMEIFRPSYIAQTVLGSDFLYKSGGKETNLDNPEFIKLNQMISDMMWVDKSAVTHTDNVTQKLSVESVFLAGKSAMSLGVWTIRSIKDLEKYPHDFVTAYLPVPVSDKSAAKYSIGEGAAGDFICVNPNSENIDKAMEFVMWYTKGGMLSMTPYGRVPMYQGIDSNKIVDEYMKNGEKILDKNTVVKFLEKKDNLAVSTETKKLPEIQKVFNDALESIYTGKKDAASALSEAKISADKFLK</sequence>
<gene>
    <name evidence="2" type="ORF">L323_12925</name>
</gene>
<dbReference type="SUPFAM" id="SSF53850">
    <property type="entry name" value="Periplasmic binding protein-like II"/>
    <property type="match status" value="1"/>
</dbReference>
<organism evidence="2 3">
    <name type="scientific">Ruminiclostridium papyrosolvens C7</name>
    <dbReference type="NCBI Taxonomy" id="1330534"/>
    <lineage>
        <taxon>Bacteria</taxon>
        <taxon>Bacillati</taxon>
        <taxon>Bacillota</taxon>
        <taxon>Clostridia</taxon>
        <taxon>Eubacteriales</taxon>
        <taxon>Oscillospiraceae</taxon>
        <taxon>Ruminiclostridium</taxon>
    </lineage>
</organism>
<keyword evidence="1" id="KW-0732">Signal</keyword>
<dbReference type="STRING" id="1330534.L323_12925"/>
<dbReference type="RefSeq" id="WP_020816059.1">
    <property type="nucleotide sequence ID" value="NZ_ATAY01000063.1"/>
</dbReference>
<dbReference type="OrthoDB" id="383937at2"/>
<dbReference type="InterPro" id="IPR006059">
    <property type="entry name" value="SBP"/>
</dbReference>
<dbReference type="Gene3D" id="3.40.190.10">
    <property type="entry name" value="Periplasmic binding protein-like II"/>
    <property type="match status" value="1"/>
</dbReference>
<dbReference type="PROSITE" id="PS51257">
    <property type="entry name" value="PROKAR_LIPOPROTEIN"/>
    <property type="match status" value="1"/>
</dbReference>
<evidence type="ECO:0000313" key="3">
    <source>
        <dbReference type="Proteomes" id="UP000016860"/>
    </source>
</evidence>
<reference evidence="2 3" key="1">
    <citation type="journal article" date="2013" name="Genome Announc.">
        <title>Draft Genome Sequence of the Cellulolytic Bacterium Clostridium papyrosolvens C7 (ATCC 700395).</title>
        <authorList>
            <person name="Zepeda V."/>
            <person name="Dassa B."/>
            <person name="Borovok I."/>
            <person name="Lamed R."/>
            <person name="Bayer E.A."/>
            <person name="Cate J.H."/>
        </authorList>
    </citation>
    <scope>NUCLEOTIDE SEQUENCE [LARGE SCALE GENOMIC DNA]</scope>
    <source>
        <strain evidence="2 3">C7</strain>
    </source>
</reference>
<dbReference type="PATRIC" id="fig|1330534.3.peg.2561"/>
<feature type="chain" id="PRO_5038769554" description="ABC transporter substrate-binding protein" evidence="1">
    <location>
        <begin position="23"/>
        <end position="456"/>
    </location>
</feature>
<accession>U4R150</accession>
<comment type="caution">
    <text evidence="2">The sequence shown here is derived from an EMBL/GenBank/DDBJ whole genome shotgun (WGS) entry which is preliminary data.</text>
</comment>
<protein>
    <recommendedName>
        <fullName evidence="4">ABC transporter substrate-binding protein</fullName>
    </recommendedName>
</protein>
<evidence type="ECO:0000313" key="2">
    <source>
        <dbReference type="EMBL" id="EPR10498.1"/>
    </source>
</evidence>
<proteinExistence type="predicted"/>
<feature type="signal peptide" evidence="1">
    <location>
        <begin position="1"/>
        <end position="22"/>
    </location>
</feature>
<evidence type="ECO:0008006" key="4">
    <source>
        <dbReference type="Google" id="ProtNLM"/>
    </source>
</evidence>
<dbReference type="PANTHER" id="PTHR43649">
    <property type="entry name" value="ARABINOSE-BINDING PROTEIN-RELATED"/>
    <property type="match status" value="1"/>
</dbReference>
<dbReference type="Pfam" id="PF13416">
    <property type="entry name" value="SBP_bac_8"/>
    <property type="match status" value="1"/>
</dbReference>
<dbReference type="AlphaFoldDB" id="U4R150"/>
<name>U4R150_9FIRM</name>
<dbReference type="PANTHER" id="PTHR43649:SF12">
    <property type="entry name" value="DIACETYLCHITOBIOSE BINDING PROTEIN DASA"/>
    <property type="match status" value="1"/>
</dbReference>
<evidence type="ECO:0000256" key="1">
    <source>
        <dbReference type="SAM" id="SignalP"/>
    </source>
</evidence>